<dbReference type="EMBL" id="CP154858">
    <property type="protein sequence ID" value="XDT73444.1"/>
    <property type="molecule type" value="Genomic_DNA"/>
</dbReference>
<dbReference type="PANTHER" id="PTHR33525:SF4">
    <property type="entry name" value="CYCLIC DI-GMP PHOSPHODIESTERASE CDGJ"/>
    <property type="match status" value="1"/>
</dbReference>
<dbReference type="SUPFAM" id="SSF141868">
    <property type="entry name" value="EAL domain-like"/>
    <property type="match status" value="1"/>
</dbReference>
<feature type="domain" description="EAL" evidence="1">
    <location>
        <begin position="1"/>
        <end position="202"/>
    </location>
</feature>
<evidence type="ECO:0000259" key="1">
    <source>
        <dbReference type="PROSITE" id="PS50883"/>
    </source>
</evidence>
<dbReference type="InterPro" id="IPR052340">
    <property type="entry name" value="RNase_Y/CdgJ"/>
</dbReference>
<dbReference type="KEGG" id="tcd:AAIA72_05595"/>
<reference evidence="3" key="1">
    <citation type="submission" date="2024-05" db="EMBL/GenBank/DDBJ databases">
        <title>Genome sequencing of novel strain.</title>
        <authorList>
            <person name="Ganbat D."/>
            <person name="Ganbat S."/>
            <person name="Lee S.-J."/>
        </authorList>
    </citation>
    <scope>NUCLEOTIDE SEQUENCE</scope>
    <source>
        <strain evidence="3">SMD15-11</strain>
    </source>
</reference>
<evidence type="ECO:0000259" key="2">
    <source>
        <dbReference type="PROSITE" id="PS51833"/>
    </source>
</evidence>
<accession>A0AB39UZS4</accession>
<dbReference type="InterPro" id="IPR001633">
    <property type="entry name" value="EAL_dom"/>
</dbReference>
<gene>
    <name evidence="3" type="ORF">AAIA72_05595</name>
</gene>
<dbReference type="Pfam" id="PF08668">
    <property type="entry name" value="HDOD"/>
    <property type="match status" value="1"/>
</dbReference>
<dbReference type="SMART" id="SM00052">
    <property type="entry name" value="EAL"/>
    <property type="match status" value="1"/>
</dbReference>
<name>A0AB39UZS4_9GAMM</name>
<sequence>MSAPVLLARQPIYTASKQLYGYELLFRGDFSAPNFNGDAATSTVLLNALAELDLAQVTGGHKAFVNFTRALLDHTPPAPPDQLVVEVLEDIIPDESVIQAVRRLKAAGFTIALDDFVPETTTHPLMSLADIIKLEVPAIAPGQLSKVCRTLVASGKQILAEKVETHDVFNTCRDAGCTLFQGYFLSKPELIHGQRLAENRTAVLQLVAAVNNPNATVPEIISTIKQDPSLSYKLLRLVNSAAFRRSSEIESIHMAVMLVGIGRIKAWATLLALSDLDDKPVALRQISLQRARFCELLAPHLEPGAEEIYFTVGLFSCLDAYFDQPMDVLLTRLPLDPRIREALERFKGRPGLALHTAILYERCKLAGIHWSLLERFGVDTKMLAGLYLEAIDWSHANATL</sequence>
<feature type="domain" description="HDOD" evidence="2">
    <location>
        <begin position="196"/>
        <end position="392"/>
    </location>
</feature>
<dbReference type="PANTHER" id="PTHR33525">
    <property type="match status" value="1"/>
</dbReference>
<organism evidence="3">
    <name type="scientific">Thermohahella caldifontis</name>
    <dbReference type="NCBI Taxonomy" id="3142973"/>
    <lineage>
        <taxon>Bacteria</taxon>
        <taxon>Pseudomonadati</taxon>
        <taxon>Pseudomonadota</taxon>
        <taxon>Gammaproteobacteria</taxon>
        <taxon>Oceanospirillales</taxon>
        <taxon>Hahellaceae</taxon>
        <taxon>Thermohahella</taxon>
    </lineage>
</organism>
<protein>
    <submittedName>
        <fullName evidence="3">HDOD domain-containing protein</fullName>
    </submittedName>
</protein>
<evidence type="ECO:0000313" key="3">
    <source>
        <dbReference type="EMBL" id="XDT73444.1"/>
    </source>
</evidence>
<dbReference type="RefSeq" id="WP_369602435.1">
    <property type="nucleotide sequence ID" value="NZ_CP154858.1"/>
</dbReference>
<proteinExistence type="predicted"/>
<dbReference type="PROSITE" id="PS51833">
    <property type="entry name" value="HDOD"/>
    <property type="match status" value="1"/>
</dbReference>
<dbReference type="PROSITE" id="PS50883">
    <property type="entry name" value="EAL"/>
    <property type="match status" value="1"/>
</dbReference>
<dbReference type="AlphaFoldDB" id="A0AB39UZS4"/>
<dbReference type="SUPFAM" id="SSF109604">
    <property type="entry name" value="HD-domain/PDEase-like"/>
    <property type="match status" value="1"/>
</dbReference>
<dbReference type="InterPro" id="IPR014408">
    <property type="entry name" value="dGMP_Pdiesterase_EAL/HD-GYP"/>
</dbReference>
<dbReference type="InterPro" id="IPR013976">
    <property type="entry name" value="HDOD"/>
</dbReference>
<dbReference type="Gene3D" id="1.10.3210.10">
    <property type="entry name" value="Hypothetical protein af1432"/>
    <property type="match status" value="1"/>
</dbReference>
<dbReference type="PIRSF" id="PIRSF003180">
    <property type="entry name" value="DiGMPpdiest_YuxH"/>
    <property type="match status" value="1"/>
</dbReference>
<dbReference type="InterPro" id="IPR035919">
    <property type="entry name" value="EAL_sf"/>
</dbReference>
<dbReference type="Pfam" id="PF00563">
    <property type="entry name" value="EAL"/>
    <property type="match status" value="1"/>
</dbReference>
<dbReference type="Gene3D" id="3.20.20.450">
    <property type="entry name" value="EAL domain"/>
    <property type="match status" value="1"/>
</dbReference>